<keyword evidence="1" id="KW-1133">Transmembrane helix</keyword>
<comment type="caution">
    <text evidence="2">The sequence shown here is derived from an EMBL/GenBank/DDBJ whole genome shotgun (WGS) entry which is preliminary data.</text>
</comment>
<evidence type="ECO:0000256" key="1">
    <source>
        <dbReference type="SAM" id="Phobius"/>
    </source>
</evidence>
<protein>
    <submittedName>
        <fullName evidence="2">Uncharacterized protein</fullName>
    </submittedName>
</protein>
<proteinExistence type="predicted"/>
<name>X1BDN4_9ZZZZ</name>
<gene>
    <name evidence="2" type="ORF">S01H4_13066</name>
</gene>
<evidence type="ECO:0000313" key="2">
    <source>
        <dbReference type="EMBL" id="GAG70101.1"/>
    </source>
</evidence>
<keyword evidence="1" id="KW-0472">Membrane</keyword>
<sequence length="63" mass="6675">MPGALVLGLSGLIVAAQSGLFTGALEDEAREYAFVVWGIAGVAIVIGAAIIILNIMKKRRHRR</sequence>
<reference evidence="2" key="1">
    <citation type="journal article" date="2014" name="Front. Microbiol.">
        <title>High frequency of phylogenetically diverse reductive dehalogenase-homologous genes in deep subseafloor sedimentary metagenomes.</title>
        <authorList>
            <person name="Kawai M."/>
            <person name="Futagami T."/>
            <person name="Toyoda A."/>
            <person name="Takaki Y."/>
            <person name="Nishi S."/>
            <person name="Hori S."/>
            <person name="Arai W."/>
            <person name="Tsubouchi T."/>
            <person name="Morono Y."/>
            <person name="Uchiyama I."/>
            <person name="Ito T."/>
            <person name="Fujiyama A."/>
            <person name="Inagaki F."/>
            <person name="Takami H."/>
        </authorList>
    </citation>
    <scope>NUCLEOTIDE SEQUENCE</scope>
    <source>
        <strain evidence="2">Expedition CK06-06</strain>
    </source>
</reference>
<dbReference type="AlphaFoldDB" id="X1BDN4"/>
<dbReference type="EMBL" id="BART01005767">
    <property type="protein sequence ID" value="GAG70101.1"/>
    <property type="molecule type" value="Genomic_DNA"/>
</dbReference>
<accession>X1BDN4</accession>
<keyword evidence="1" id="KW-0812">Transmembrane</keyword>
<organism evidence="2">
    <name type="scientific">marine sediment metagenome</name>
    <dbReference type="NCBI Taxonomy" id="412755"/>
    <lineage>
        <taxon>unclassified sequences</taxon>
        <taxon>metagenomes</taxon>
        <taxon>ecological metagenomes</taxon>
    </lineage>
</organism>
<feature type="transmembrane region" description="Helical" evidence="1">
    <location>
        <begin position="34"/>
        <end position="56"/>
    </location>
</feature>